<gene>
    <name evidence="2" type="ORF">GCM10010439_74130</name>
</gene>
<organism evidence="2 3">
    <name type="scientific">Actinocorallia aurantiaca</name>
    <dbReference type="NCBI Taxonomy" id="46204"/>
    <lineage>
        <taxon>Bacteria</taxon>
        <taxon>Bacillati</taxon>
        <taxon>Actinomycetota</taxon>
        <taxon>Actinomycetes</taxon>
        <taxon>Streptosporangiales</taxon>
        <taxon>Thermomonosporaceae</taxon>
        <taxon>Actinocorallia</taxon>
    </lineage>
</organism>
<keyword evidence="3" id="KW-1185">Reference proteome</keyword>
<evidence type="ECO:0000259" key="1">
    <source>
        <dbReference type="SMART" id="SM00530"/>
    </source>
</evidence>
<accession>A0ABN3UVX8</accession>
<dbReference type="RefSeq" id="WP_344458461.1">
    <property type="nucleotide sequence ID" value="NZ_BAAATZ010000048.1"/>
</dbReference>
<evidence type="ECO:0000313" key="2">
    <source>
        <dbReference type="EMBL" id="GAA2738829.1"/>
    </source>
</evidence>
<dbReference type="CDD" id="cd00093">
    <property type="entry name" value="HTH_XRE"/>
    <property type="match status" value="1"/>
</dbReference>
<proteinExistence type="predicted"/>
<feature type="domain" description="HTH cro/C1-type" evidence="1">
    <location>
        <begin position="5"/>
        <end position="60"/>
    </location>
</feature>
<dbReference type="Proteomes" id="UP001501842">
    <property type="component" value="Unassembled WGS sequence"/>
</dbReference>
<dbReference type="SMART" id="SM00530">
    <property type="entry name" value="HTH_XRE"/>
    <property type="match status" value="1"/>
</dbReference>
<sequence>MTNDRLRDALMRAGLTPAQLAERVGADPKTAERWITTGRPPYPKTRYQIAALLGESESYLWPGAVPKARQAQASESELVKLYPNRSAVPPDTWLRLFHGVVSRLDVLVYSGLFVPELHPDLLDTLKEKSIAGAQVRFLLGDPDSSQVADRGAEEGIGAAMAEKIRTVLGFYQQLEGMPRIRVRLHRTTLYNSIYRFDDDLLVNSHLLGVPAAHAPILHFRKLSSGGVFDLYSKNFDRIWNEAMPAWPESEAV</sequence>
<dbReference type="InterPro" id="IPR010982">
    <property type="entry name" value="Lambda_DNA-bd_dom_sf"/>
</dbReference>
<comment type="caution">
    <text evidence="2">The sequence shown here is derived from an EMBL/GenBank/DDBJ whole genome shotgun (WGS) entry which is preliminary data.</text>
</comment>
<protein>
    <submittedName>
        <fullName evidence="2">DUF5919 domain-containing protein</fullName>
    </submittedName>
</protein>
<dbReference type="EMBL" id="BAAATZ010000048">
    <property type="protein sequence ID" value="GAA2738829.1"/>
    <property type="molecule type" value="Genomic_DNA"/>
</dbReference>
<dbReference type="InterPro" id="IPR001387">
    <property type="entry name" value="Cro/C1-type_HTH"/>
</dbReference>
<evidence type="ECO:0000313" key="3">
    <source>
        <dbReference type="Proteomes" id="UP001501842"/>
    </source>
</evidence>
<dbReference type="Gene3D" id="1.10.260.40">
    <property type="entry name" value="lambda repressor-like DNA-binding domains"/>
    <property type="match status" value="1"/>
</dbReference>
<name>A0ABN3UVX8_9ACTN</name>
<dbReference type="SUPFAM" id="SSF47413">
    <property type="entry name" value="lambda repressor-like DNA-binding domains"/>
    <property type="match status" value="1"/>
</dbReference>
<reference evidence="2 3" key="1">
    <citation type="journal article" date="2019" name="Int. J. Syst. Evol. Microbiol.">
        <title>The Global Catalogue of Microorganisms (GCM) 10K type strain sequencing project: providing services to taxonomists for standard genome sequencing and annotation.</title>
        <authorList>
            <consortium name="The Broad Institute Genomics Platform"/>
            <consortium name="The Broad Institute Genome Sequencing Center for Infectious Disease"/>
            <person name="Wu L."/>
            <person name="Ma J."/>
        </authorList>
    </citation>
    <scope>NUCLEOTIDE SEQUENCE [LARGE SCALE GENOMIC DNA]</scope>
    <source>
        <strain evidence="2 3">JCM 8201</strain>
    </source>
</reference>